<proteinExistence type="predicted"/>
<keyword evidence="2" id="KW-1185">Reference proteome</keyword>
<protein>
    <submittedName>
        <fullName evidence="1">Uncharacterized protein</fullName>
    </submittedName>
</protein>
<accession>A0A7H2BKE1</accession>
<dbReference type="AlphaFoldDB" id="A0A7H2BKE1"/>
<evidence type="ECO:0000313" key="2">
    <source>
        <dbReference type="Proteomes" id="UP000516421"/>
    </source>
</evidence>
<name>A0A7H2BKE1_9MICC</name>
<sequence length="78" mass="8637">MLGVLEGFTIIGVVVAVGYVLARVEILPSNAGVVLNRFAFFVALPNFSRADPRYRTAFHLRRSSRQVADFVLDAVTLR</sequence>
<dbReference type="Proteomes" id="UP000516421">
    <property type="component" value="Chromosome"/>
</dbReference>
<organism evidence="1 2">
    <name type="scientific">Rothia amarae</name>
    <dbReference type="NCBI Taxonomy" id="169480"/>
    <lineage>
        <taxon>Bacteria</taxon>
        <taxon>Bacillati</taxon>
        <taxon>Actinomycetota</taxon>
        <taxon>Actinomycetes</taxon>
        <taxon>Micrococcales</taxon>
        <taxon>Micrococcaceae</taxon>
        <taxon>Rothia</taxon>
    </lineage>
</organism>
<dbReference type="EMBL" id="CP061538">
    <property type="protein sequence ID" value="QNV40137.1"/>
    <property type="molecule type" value="Genomic_DNA"/>
</dbReference>
<reference evidence="1 2" key="1">
    <citation type="submission" date="2020-09" db="EMBL/GenBank/DDBJ databases">
        <title>Investigation of environmental microbe.</title>
        <authorList>
            <person name="Ou Y."/>
            <person name="Kang Q."/>
        </authorList>
    </citation>
    <scope>NUCLEOTIDE SEQUENCE [LARGE SCALE GENOMIC DNA]</scope>
    <source>
        <strain evidence="1 2">KJZ-9</strain>
    </source>
</reference>
<dbReference type="KEGG" id="rama:IDM48_01405"/>
<dbReference type="RefSeq" id="WP_190617733.1">
    <property type="nucleotide sequence ID" value="NZ_CP061538.1"/>
</dbReference>
<evidence type="ECO:0000313" key="1">
    <source>
        <dbReference type="EMBL" id="QNV40137.1"/>
    </source>
</evidence>
<gene>
    <name evidence="1" type="ORF">IDM48_01405</name>
</gene>